<feature type="domain" description="PEP-utilising enzyme mobile" evidence="15">
    <location>
        <begin position="390"/>
        <end position="459"/>
    </location>
</feature>
<comment type="cofactor">
    <cofactor evidence="1">
        <name>Mg(2+)</name>
        <dbReference type="ChEBI" id="CHEBI:18420"/>
    </cofactor>
</comment>
<dbReference type="Pfam" id="PF01326">
    <property type="entry name" value="PPDK_N"/>
    <property type="match status" value="1"/>
</dbReference>
<organism evidence="18 19">
    <name type="scientific">Candidatus Aquicultor secundus</name>
    <dbReference type="NCBI Taxonomy" id="1973895"/>
    <lineage>
        <taxon>Bacteria</taxon>
        <taxon>Bacillati</taxon>
        <taxon>Actinomycetota</taxon>
        <taxon>Candidatus Aquicultoria</taxon>
        <taxon>Candidatus Aquicultorales</taxon>
        <taxon>Candidatus Aquicultoraceae</taxon>
        <taxon>Candidatus Aquicultor</taxon>
    </lineage>
</organism>
<proteinExistence type="inferred from homology"/>
<dbReference type="GO" id="GO:0006094">
    <property type="term" value="P:gluconeogenesis"/>
    <property type="evidence" value="ECO:0007669"/>
    <property type="project" value="UniProtKB-UniPathway"/>
</dbReference>
<dbReference type="InterPro" id="IPR006319">
    <property type="entry name" value="PEP_synth"/>
</dbReference>
<dbReference type="InterPro" id="IPR013815">
    <property type="entry name" value="ATP_grasp_subdomain_1"/>
</dbReference>
<dbReference type="Pfam" id="PF00391">
    <property type="entry name" value="PEP-utilizers"/>
    <property type="match status" value="1"/>
</dbReference>
<accession>A0A2M7TB01</accession>
<evidence type="ECO:0000256" key="1">
    <source>
        <dbReference type="ARBA" id="ARBA00001946"/>
    </source>
</evidence>
<feature type="domain" description="PEP-utilising enzyme C-terminal" evidence="17">
    <location>
        <begin position="483"/>
        <end position="760"/>
    </location>
</feature>
<comment type="catalytic activity">
    <reaction evidence="14">
        <text>pyruvate + ATP + H2O = phosphoenolpyruvate + AMP + phosphate + 2 H(+)</text>
        <dbReference type="Rhea" id="RHEA:11364"/>
        <dbReference type="ChEBI" id="CHEBI:15361"/>
        <dbReference type="ChEBI" id="CHEBI:15377"/>
        <dbReference type="ChEBI" id="CHEBI:15378"/>
        <dbReference type="ChEBI" id="CHEBI:30616"/>
        <dbReference type="ChEBI" id="CHEBI:43474"/>
        <dbReference type="ChEBI" id="CHEBI:58702"/>
        <dbReference type="ChEBI" id="CHEBI:456215"/>
        <dbReference type="EC" id="2.7.9.2"/>
    </reaction>
</comment>
<evidence type="ECO:0000259" key="16">
    <source>
        <dbReference type="Pfam" id="PF01326"/>
    </source>
</evidence>
<evidence type="ECO:0000256" key="8">
    <source>
        <dbReference type="ARBA" id="ARBA00022723"/>
    </source>
</evidence>
<evidence type="ECO:0000256" key="6">
    <source>
        <dbReference type="ARBA" id="ARBA00021623"/>
    </source>
</evidence>
<keyword evidence="12" id="KW-0460">Magnesium</keyword>
<evidence type="ECO:0000256" key="12">
    <source>
        <dbReference type="ARBA" id="ARBA00022842"/>
    </source>
</evidence>
<dbReference type="AlphaFoldDB" id="A0A2M7TB01"/>
<dbReference type="Proteomes" id="UP000230956">
    <property type="component" value="Unassembled WGS sequence"/>
</dbReference>
<dbReference type="Pfam" id="PF02896">
    <property type="entry name" value="PEP-utilizers_C"/>
    <property type="match status" value="1"/>
</dbReference>
<comment type="function">
    <text evidence="2">Catalyzes the phosphorylation of pyruvate to phosphoenolpyruvate.</text>
</comment>
<dbReference type="EMBL" id="PFNG01000024">
    <property type="protein sequence ID" value="PIZ42208.1"/>
    <property type="molecule type" value="Genomic_DNA"/>
</dbReference>
<dbReference type="InterPro" id="IPR008279">
    <property type="entry name" value="PEP-util_enz_mobile_dom"/>
</dbReference>
<evidence type="ECO:0000256" key="4">
    <source>
        <dbReference type="ARBA" id="ARBA00007837"/>
    </source>
</evidence>
<evidence type="ECO:0000256" key="14">
    <source>
        <dbReference type="ARBA" id="ARBA00047700"/>
    </source>
</evidence>
<dbReference type="PANTHER" id="PTHR43030">
    <property type="entry name" value="PHOSPHOENOLPYRUVATE SYNTHASE"/>
    <property type="match status" value="1"/>
</dbReference>
<keyword evidence="11" id="KW-0067">ATP-binding</keyword>
<feature type="domain" description="Pyruvate phosphate dikinase AMP/ATP-binding" evidence="16">
    <location>
        <begin position="18"/>
        <end position="348"/>
    </location>
</feature>
<dbReference type="InterPro" id="IPR002192">
    <property type="entry name" value="PPDK_AMP/ATP-bd"/>
</dbReference>
<reference evidence="19" key="1">
    <citation type="submission" date="2017-09" db="EMBL/GenBank/DDBJ databases">
        <title>Depth-based differentiation of microbial function through sediment-hosted aquifers and enrichment of novel symbionts in the deep terrestrial subsurface.</title>
        <authorList>
            <person name="Probst A.J."/>
            <person name="Ladd B."/>
            <person name="Jarett J.K."/>
            <person name="Geller-Mcgrath D.E."/>
            <person name="Sieber C.M.K."/>
            <person name="Emerson J.B."/>
            <person name="Anantharaman K."/>
            <person name="Thomas B.C."/>
            <person name="Malmstrom R."/>
            <person name="Stieglmeier M."/>
            <person name="Klingl A."/>
            <person name="Woyke T."/>
            <person name="Ryan C.M."/>
            <person name="Banfield J.F."/>
        </authorList>
    </citation>
    <scope>NUCLEOTIDE SEQUENCE [LARGE SCALE GENOMIC DNA]</scope>
</reference>
<evidence type="ECO:0000256" key="2">
    <source>
        <dbReference type="ARBA" id="ARBA00002988"/>
    </source>
</evidence>
<evidence type="ECO:0000313" key="18">
    <source>
        <dbReference type="EMBL" id="PIZ42208.1"/>
    </source>
</evidence>
<evidence type="ECO:0000256" key="10">
    <source>
        <dbReference type="ARBA" id="ARBA00022777"/>
    </source>
</evidence>
<comment type="pathway">
    <text evidence="3">Carbohydrate biosynthesis; gluconeogenesis.</text>
</comment>
<dbReference type="InterPro" id="IPR015813">
    <property type="entry name" value="Pyrv/PenolPyrv_kinase-like_dom"/>
</dbReference>
<evidence type="ECO:0000259" key="15">
    <source>
        <dbReference type="Pfam" id="PF00391"/>
    </source>
</evidence>
<keyword evidence="9" id="KW-0547">Nucleotide-binding</keyword>
<comment type="caution">
    <text evidence="18">The sequence shown here is derived from an EMBL/GenBank/DDBJ whole genome shotgun (WGS) entry which is preliminary data.</text>
</comment>
<protein>
    <recommendedName>
        <fullName evidence="6">Phosphoenolpyruvate synthase</fullName>
        <ecNumber evidence="5">2.7.9.2</ecNumber>
    </recommendedName>
    <alternativeName>
        <fullName evidence="13">Pyruvate, water dikinase</fullName>
    </alternativeName>
</protein>
<dbReference type="UniPathway" id="UPA00138"/>
<evidence type="ECO:0000259" key="17">
    <source>
        <dbReference type="Pfam" id="PF02896"/>
    </source>
</evidence>
<dbReference type="SUPFAM" id="SSF51621">
    <property type="entry name" value="Phosphoenolpyruvate/pyruvate domain"/>
    <property type="match status" value="1"/>
</dbReference>
<evidence type="ECO:0000256" key="9">
    <source>
        <dbReference type="ARBA" id="ARBA00022741"/>
    </source>
</evidence>
<dbReference type="SUPFAM" id="SSF52009">
    <property type="entry name" value="Phosphohistidine domain"/>
    <property type="match status" value="1"/>
</dbReference>
<dbReference type="Gene3D" id="3.20.20.60">
    <property type="entry name" value="Phosphoenolpyruvate-binding domains"/>
    <property type="match status" value="1"/>
</dbReference>
<keyword evidence="8" id="KW-0479">Metal-binding</keyword>
<dbReference type="GO" id="GO:0008986">
    <property type="term" value="F:pyruvate, water dikinase activity"/>
    <property type="evidence" value="ECO:0007669"/>
    <property type="project" value="UniProtKB-EC"/>
</dbReference>
<dbReference type="InterPro" id="IPR040442">
    <property type="entry name" value="Pyrv_kinase-like_dom_sf"/>
</dbReference>
<evidence type="ECO:0000256" key="3">
    <source>
        <dbReference type="ARBA" id="ARBA00004742"/>
    </source>
</evidence>
<gene>
    <name evidence="18" type="ORF">COY37_00875</name>
</gene>
<evidence type="ECO:0000256" key="7">
    <source>
        <dbReference type="ARBA" id="ARBA00022679"/>
    </source>
</evidence>
<dbReference type="SUPFAM" id="SSF56059">
    <property type="entry name" value="Glutathione synthetase ATP-binding domain-like"/>
    <property type="match status" value="2"/>
</dbReference>
<dbReference type="PANTHER" id="PTHR43030:SF1">
    <property type="entry name" value="PHOSPHOENOLPYRUVATE SYNTHASE"/>
    <property type="match status" value="1"/>
</dbReference>
<evidence type="ECO:0000256" key="13">
    <source>
        <dbReference type="ARBA" id="ARBA00033470"/>
    </source>
</evidence>
<evidence type="ECO:0000256" key="5">
    <source>
        <dbReference type="ARBA" id="ARBA00011996"/>
    </source>
</evidence>
<name>A0A2M7TB01_9ACTN</name>
<dbReference type="Gene3D" id="3.50.30.10">
    <property type="entry name" value="Phosphohistidine domain"/>
    <property type="match status" value="1"/>
</dbReference>
<dbReference type="Gene3D" id="3.30.470.20">
    <property type="entry name" value="ATP-grasp fold, B domain"/>
    <property type="match status" value="1"/>
</dbReference>
<keyword evidence="7" id="KW-0808">Transferase</keyword>
<evidence type="ECO:0000313" key="19">
    <source>
        <dbReference type="Proteomes" id="UP000230956"/>
    </source>
</evidence>
<dbReference type="InterPro" id="IPR000121">
    <property type="entry name" value="PEP_util_C"/>
</dbReference>
<dbReference type="EC" id="2.7.9.2" evidence="5"/>
<keyword evidence="10" id="KW-0418">Kinase</keyword>
<dbReference type="InterPro" id="IPR036637">
    <property type="entry name" value="Phosphohistidine_dom_sf"/>
</dbReference>
<dbReference type="GO" id="GO:0046872">
    <property type="term" value="F:metal ion binding"/>
    <property type="evidence" value="ECO:0007669"/>
    <property type="project" value="UniProtKB-KW"/>
</dbReference>
<comment type="similarity">
    <text evidence="4">Belongs to the PEP-utilizing enzyme family.</text>
</comment>
<dbReference type="Gene3D" id="3.30.1490.20">
    <property type="entry name" value="ATP-grasp fold, A domain"/>
    <property type="match status" value="1"/>
</dbReference>
<evidence type="ECO:0000256" key="11">
    <source>
        <dbReference type="ARBA" id="ARBA00022840"/>
    </source>
</evidence>
<dbReference type="GO" id="GO:0005524">
    <property type="term" value="F:ATP binding"/>
    <property type="evidence" value="ECO:0007669"/>
    <property type="project" value="UniProtKB-KW"/>
</dbReference>
<sequence>MTMKLIYSYNEVKRDEISLVGGKGLNVAIMHRAGFRVPDGLILSAEAFYTVLDDISAGTNIAVLLSDFLSSQTPSETLEDICNDFREAILTTPLTNNIQAALQQIYEDLTPQAQAGFIVRSSATIEDTPKASFAGILSSYPDIHGLEDMIDAVRRCWASIFTPEAHIYLKEQGMLTEQPQQAEQTTQTQQIRQTRRTKQTPQIRQTGIGVAVLIQAMIPAERSGIVFSMDTVTGDTDKIIVDAIFGFGEEIVSGEVTPERYVYSRKRQMIVSRRMGRQTEFITPTGERKPIFEKLLRLPKLSDREVCELAEIGIRLEQLFGSPQDIEWAFSNGRFYVLQSRPIVVGERYEKLFPQVGEQTVLLRGVGVSPAVGSGYVHMISPEEVPEVAPNTVIVARRITNDLAVHLRRAAAVVTDEGGSTSHGANILREFGVSCVLGTGNATEKLREDEVVTVDGFRGVVYEGDLGITVKEIPAVPPTETRVFVSILIPEKARSIAPLADGVSSLRDDYFMLESGVHPIKMIKEGLGPYLEDNITNGIIQTLSMFGDKPVWYKTMDAPTDEFGRLKGSEDVEERNPLFGWRGIGRELEEPEMLKLELRAMKRALHKAGGNLGIKLPFIRFVDELVKAKQIMREVGLKPHEDVQVGISVENPAVVFTLGDFINEGIDFISIGLSDLVMCTLAVDRESQKVADLFRPDHPAVLHLLGEIAGAARRNGIFTCVAGESARSPEVLPFLIKSGFDAIGVSLSFFAETKREVARLEHEVQEGGRYTAEL</sequence>